<protein>
    <submittedName>
        <fullName evidence="1">Uncharacterized protein</fullName>
    </submittedName>
</protein>
<dbReference type="EMBL" id="CP071869">
    <property type="protein sequence ID" value="QTE22844.1"/>
    <property type="molecule type" value="Genomic_DNA"/>
</dbReference>
<gene>
    <name evidence="1" type="ORF">J3359_00795</name>
</gene>
<evidence type="ECO:0000313" key="2">
    <source>
        <dbReference type="Proteomes" id="UP000663920"/>
    </source>
</evidence>
<proteinExistence type="predicted"/>
<accession>A0A975H7D0</accession>
<dbReference type="AlphaFoldDB" id="A0A975H7D0"/>
<dbReference type="KEGG" id="pcea:J3359_00795"/>
<sequence length="60" mass="6849">MGYYLSICKTIKGVEIDTFTCTFIFKTSTNFNKVDTLILVLAFKFCDKVPSGMPVIFEIR</sequence>
<name>A0A975H7D0_9FLAO</name>
<dbReference type="Proteomes" id="UP000663920">
    <property type="component" value="Chromosome"/>
</dbReference>
<dbReference type="RefSeq" id="WP_208078814.1">
    <property type="nucleotide sequence ID" value="NZ_CP071869.1"/>
</dbReference>
<evidence type="ECO:0000313" key="1">
    <source>
        <dbReference type="EMBL" id="QTE22844.1"/>
    </source>
</evidence>
<keyword evidence="2" id="KW-1185">Reference proteome</keyword>
<reference evidence="1 2" key="1">
    <citation type="submission" date="2021-03" db="EMBL/GenBank/DDBJ databases">
        <title>Complete genome of Polaribacter_sp.SM13.</title>
        <authorList>
            <person name="Jeong S.W."/>
            <person name="Bae J.W."/>
        </authorList>
    </citation>
    <scope>NUCLEOTIDE SEQUENCE [LARGE SCALE GENOMIC DNA]</scope>
    <source>
        <strain evidence="1 2">SM13</strain>
    </source>
</reference>
<organism evidence="1 2">
    <name type="scientific">Polaribacter cellanae</name>
    <dbReference type="NCBI Taxonomy" id="2818493"/>
    <lineage>
        <taxon>Bacteria</taxon>
        <taxon>Pseudomonadati</taxon>
        <taxon>Bacteroidota</taxon>
        <taxon>Flavobacteriia</taxon>
        <taxon>Flavobacteriales</taxon>
        <taxon>Flavobacteriaceae</taxon>
    </lineage>
</organism>